<feature type="signal peptide" evidence="1">
    <location>
        <begin position="1"/>
        <end position="19"/>
    </location>
</feature>
<gene>
    <name evidence="2" type="ORF">APZ42_011906</name>
</gene>
<dbReference type="EMBL" id="LRGB01000044">
    <property type="protein sequence ID" value="KZS21214.1"/>
    <property type="molecule type" value="Genomic_DNA"/>
</dbReference>
<sequence>MKFYATVLVLGLILALNQAAPVSPEERQFDSIGQTFSTIAGIPASLASLFTPPVLPSFSALRTMMSSFFNFLPNLITDL</sequence>
<evidence type="ECO:0000313" key="3">
    <source>
        <dbReference type="Proteomes" id="UP000076858"/>
    </source>
</evidence>
<keyword evidence="3" id="KW-1185">Reference proteome</keyword>
<feature type="chain" id="PRO_5007839392" evidence="1">
    <location>
        <begin position="20"/>
        <end position="79"/>
    </location>
</feature>
<protein>
    <submittedName>
        <fullName evidence="2">Uncharacterized protein</fullName>
    </submittedName>
</protein>
<dbReference type="AlphaFoldDB" id="A0A162SE45"/>
<reference evidence="2 3" key="1">
    <citation type="submission" date="2016-03" db="EMBL/GenBank/DDBJ databases">
        <title>EvidentialGene: Evidence-directed Construction of Genes on Genomes.</title>
        <authorList>
            <person name="Gilbert D.G."/>
            <person name="Choi J.-H."/>
            <person name="Mockaitis K."/>
            <person name="Colbourne J."/>
            <person name="Pfrender M."/>
        </authorList>
    </citation>
    <scope>NUCLEOTIDE SEQUENCE [LARGE SCALE GENOMIC DNA]</scope>
    <source>
        <strain evidence="2 3">Xinb3</strain>
        <tissue evidence="2">Complete organism</tissue>
    </source>
</reference>
<dbReference type="Proteomes" id="UP000076858">
    <property type="component" value="Unassembled WGS sequence"/>
</dbReference>
<keyword evidence="1" id="KW-0732">Signal</keyword>
<organism evidence="2 3">
    <name type="scientific">Daphnia magna</name>
    <dbReference type="NCBI Taxonomy" id="35525"/>
    <lineage>
        <taxon>Eukaryota</taxon>
        <taxon>Metazoa</taxon>
        <taxon>Ecdysozoa</taxon>
        <taxon>Arthropoda</taxon>
        <taxon>Crustacea</taxon>
        <taxon>Branchiopoda</taxon>
        <taxon>Diplostraca</taxon>
        <taxon>Cladocera</taxon>
        <taxon>Anomopoda</taxon>
        <taxon>Daphniidae</taxon>
        <taxon>Daphnia</taxon>
    </lineage>
</organism>
<name>A0A162SE45_9CRUS</name>
<evidence type="ECO:0000256" key="1">
    <source>
        <dbReference type="SAM" id="SignalP"/>
    </source>
</evidence>
<comment type="caution">
    <text evidence="2">The sequence shown here is derived from an EMBL/GenBank/DDBJ whole genome shotgun (WGS) entry which is preliminary data.</text>
</comment>
<evidence type="ECO:0000313" key="2">
    <source>
        <dbReference type="EMBL" id="KZS21214.1"/>
    </source>
</evidence>
<accession>A0A162SE45</accession>
<proteinExistence type="predicted"/>